<evidence type="ECO:0000256" key="9">
    <source>
        <dbReference type="ARBA" id="ARBA00032824"/>
    </source>
</evidence>
<dbReference type="InterPro" id="IPR050924">
    <property type="entry name" value="Peroxiredoxin_BCP/PrxQ"/>
</dbReference>
<keyword evidence="5" id="KW-0049">Antioxidant</keyword>
<dbReference type="InterPro" id="IPR036249">
    <property type="entry name" value="Thioredoxin-like_sf"/>
</dbReference>
<organism evidence="15 16">
    <name type="scientific">Wenzhouxiangella sediminis</name>
    <dbReference type="NCBI Taxonomy" id="1792836"/>
    <lineage>
        <taxon>Bacteria</taxon>
        <taxon>Pseudomonadati</taxon>
        <taxon>Pseudomonadota</taxon>
        <taxon>Gammaproteobacteria</taxon>
        <taxon>Chromatiales</taxon>
        <taxon>Wenzhouxiangellaceae</taxon>
        <taxon>Wenzhouxiangella</taxon>
    </lineage>
</organism>
<comment type="function">
    <text evidence="1">Thiol-specific peroxidase that catalyzes the reduction of hydrogen peroxide and organic hydroperoxides to water and alcohols, respectively. Plays a role in cell protection against oxidative stress by detoxifying peroxides and as sensor of hydrogen peroxide-mediated signaling events.</text>
</comment>
<dbReference type="AlphaFoldDB" id="A0A3E1K6G6"/>
<dbReference type="InterPro" id="IPR013766">
    <property type="entry name" value="Thioredoxin_domain"/>
</dbReference>
<dbReference type="OrthoDB" id="9812811at2"/>
<keyword evidence="4" id="KW-0575">Peroxidase</keyword>
<evidence type="ECO:0000256" key="6">
    <source>
        <dbReference type="ARBA" id="ARBA00023002"/>
    </source>
</evidence>
<evidence type="ECO:0000256" key="2">
    <source>
        <dbReference type="ARBA" id="ARBA00011245"/>
    </source>
</evidence>
<evidence type="ECO:0000256" key="8">
    <source>
        <dbReference type="ARBA" id="ARBA00023284"/>
    </source>
</evidence>
<dbReference type="SUPFAM" id="SSF52833">
    <property type="entry name" value="Thioredoxin-like"/>
    <property type="match status" value="1"/>
</dbReference>
<protein>
    <recommendedName>
        <fullName evidence="3">thioredoxin-dependent peroxiredoxin</fullName>
        <ecNumber evidence="3">1.11.1.24</ecNumber>
    </recommendedName>
    <alternativeName>
        <fullName evidence="9">Thioredoxin peroxidase</fullName>
    </alternativeName>
    <alternativeName>
        <fullName evidence="11">Thioredoxin-dependent peroxiredoxin Bcp</fullName>
    </alternativeName>
</protein>
<accession>A0A3E1K6G6</accession>
<comment type="similarity">
    <text evidence="10">Belongs to the peroxiredoxin family. BCP/PrxQ subfamily.</text>
</comment>
<evidence type="ECO:0000256" key="1">
    <source>
        <dbReference type="ARBA" id="ARBA00003330"/>
    </source>
</evidence>
<evidence type="ECO:0000256" key="5">
    <source>
        <dbReference type="ARBA" id="ARBA00022862"/>
    </source>
</evidence>
<dbReference type="FunFam" id="3.40.30.10:FF:000007">
    <property type="entry name" value="Thioredoxin-dependent thiol peroxidase"/>
    <property type="match status" value="1"/>
</dbReference>
<dbReference type="PANTHER" id="PTHR42801:SF4">
    <property type="entry name" value="AHPC_TSA FAMILY PROTEIN"/>
    <property type="match status" value="1"/>
</dbReference>
<dbReference type="InterPro" id="IPR024706">
    <property type="entry name" value="Peroxiredoxin_AhpC-typ"/>
</dbReference>
<keyword evidence="6" id="KW-0560">Oxidoreductase</keyword>
<dbReference type="Pfam" id="PF00578">
    <property type="entry name" value="AhpC-TSA"/>
    <property type="match status" value="1"/>
</dbReference>
<evidence type="ECO:0000313" key="16">
    <source>
        <dbReference type="Proteomes" id="UP000260351"/>
    </source>
</evidence>
<dbReference type="CDD" id="cd03017">
    <property type="entry name" value="PRX_BCP"/>
    <property type="match status" value="1"/>
</dbReference>
<dbReference type="InterPro" id="IPR000866">
    <property type="entry name" value="AhpC/TSA"/>
</dbReference>
<evidence type="ECO:0000256" key="12">
    <source>
        <dbReference type="ARBA" id="ARBA00049091"/>
    </source>
</evidence>
<comment type="caution">
    <text evidence="15">The sequence shown here is derived from an EMBL/GenBank/DDBJ whole genome shotgun (WGS) entry which is preliminary data.</text>
</comment>
<dbReference type="GO" id="GO:0008379">
    <property type="term" value="F:thioredoxin peroxidase activity"/>
    <property type="evidence" value="ECO:0007669"/>
    <property type="project" value="TreeGrafter"/>
</dbReference>
<dbReference type="PROSITE" id="PS51352">
    <property type="entry name" value="THIOREDOXIN_2"/>
    <property type="match status" value="1"/>
</dbReference>
<feature type="active site" description="Cysteine sulfenic acid (-SOH) intermediate; for peroxidase activity" evidence="13">
    <location>
        <position position="44"/>
    </location>
</feature>
<evidence type="ECO:0000259" key="14">
    <source>
        <dbReference type="PROSITE" id="PS51352"/>
    </source>
</evidence>
<evidence type="ECO:0000256" key="13">
    <source>
        <dbReference type="PIRSR" id="PIRSR000239-1"/>
    </source>
</evidence>
<dbReference type="PIRSF" id="PIRSF000239">
    <property type="entry name" value="AHPC"/>
    <property type="match status" value="1"/>
</dbReference>
<dbReference type="Gene3D" id="3.40.30.10">
    <property type="entry name" value="Glutaredoxin"/>
    <property type="match status" value="1"/>
</dbReference>
<keyword evidence="16" id="KW-1185">Reference proteome</keyword>
<evidence type="ECO:0000256" key="10">
    <source>
        <dbReference type="ARBA" id="ARBA00038489"/>
    </source>
</evidence>
<dbReference type="GO" id="GO:0045454">
    <property type="term" value="P:cell redox homeostasis"/>
    <property type="evidence" value="ECO:0007669"/>
    <property type="project" value="TreeGrafter"/>
</dbReference>
<dbReference type="GO" id="GO:0005737">
    <property type="term" value="C:cytoplasm"/>
    <property type="evidence" value="ECO:0007669"/>
    <property type="project" value="TreeGrafter"/>
</dbReference>
<dbReference type="PANTHER" id="PTHR42801">
    <property type="entry name" value="THIOREDOXIN-DEPENDENT PEROXIDE REDUCTASE"/>
    <property type="match status" value="1"/>
</dbReference>
<name>A0A3E1K6G6_9GAMM</name>
<comment type="subunit">
    <text evidence="2">Monomer.</text>
</comment>
<keyword evidence="7" id="KW-1015">Disulfide bond</keyword>
<evidence type="ECO:0000256" key="4">
    <source>
        <dbReference type="ARBA" id="ARBA00022559"/>
    </source>
</evidence>
<evidence type="ECO:0000256" key="7">
    <source>
        <dbReference type="ARBA" id="ARBA00023157"/>
    </source>
</evidence>
<keyword evidence="8" id="KW-0676">Redox-active center</keyword>
<dbReference type="Proteomes" id="UP000260351">
    <property type="component" value="Unassembled WGS sequence"/>
</dbReference>
<evidence type="ECO:0000313" key="15">
    <source>
        <dbReference type="EMBL" id="RFF29612.1"/>
    </source>
</evidence>
<proteinExistence type="inferred from homology"/>
<comment type="catalytic activity">
    <reaction evidence="12">
        <text>a hydroperoxide + [thioredoxin]-dithiol = an alcohol + [thioredoxin]-disulfide + H2O</text>
        <dbReference type="Rhea" id="RHEA:62620"/>
        <dbReference type="Rhea" id="RHEA-COMP:10698"/>
        <dbReference type="Rhea" id="RHEA-COMP:10700"/>
        <dbReference type="ChEBI" id="CHEBI:15377"/>
        <dbReference type="ChEBI" id="CHEBI:29950"/>
        <dbReference type="ChEBI" id="CHEBI:30879"/>
        <dbReference type="ChEBI" id="CHEBI:35924"/>
        <dbReference type="ChEBI" id="CHEBI:50058"/>
        <dbReference type="EC" id="1.11.1.24"/>
    </reaction>
</comment>
<feature type="domain" description="Thioredoxin" evidence="14">
    <location>
        <begin position="2"/>
        <end position="154"/>
    </location>
</feature>
<gene>
    <name evidence="15" type="ORF">DZC52_12020</name>
</gene>
<dbReference type="EC" id="1.11.1.24" evidence="3"/>
<dbReference type="EMBL" id="QUZK01000044">
    <property type="protein sequence ID" value="RFF29612.1"/>
    <property type="molecule type" value="Genomic_DNA"/>
</dbReference>
<dbReference type="RefSeq" id="WP_116651393.1">
    <property type="nucleotide sequence ID" value="NZ_QUZK01000044.1"/>
</dbReference>
<evidence type="ECO:0000256" key="3">
    <source>
        <dbReference type="ARBA" id="ARBA00013017"/>
    </source>
</evidence>
<sequence length="154" mass="17533">MSTSNITLTSPELEATGGRAIRLDEFAGKPVVIYFYPRDNTPGCTKEGEAFRDLHDEFAKADCRILGVSRDSLKSHEKFADKYDFPFPLIADPDETLCRQFDVIKEKNMYGKKVMGIERSTFLFDADGKLVREWRKVRVPGHVEEVLDAVRELA</sequence>
<evidence type="ECO:0000256" key="11">
    <source>
        <dbReference type="ARBA" id="ARBA00042639"/>
    </source>
</evidence>
<dbReference type="GO" id="GO:0034599">
    <property type="term" value="P:cellular response to oxidative stress"/>
    <property type="evidence" value="ECO:0007669"/>
    <property type="project" value="TreeGrafter"/>
</dbReference>
<reference evidence="15 16" key="1">
    <citation type="submission" date="2018-08" db="EMBL/GenBank/DDBJ databases">
        <title>Wenzhouxiangella salilacus sp. nov., a novel bacterium isolated from a saline lake in Xinjiang Province, China.</title>
        <authorList>
            <person name="Han S."/>
        </authorList>
    </citation>
    <scope>NUCLEOTIDE SEQUENCE [LARGE SCALE GENOMIC DNA]</scope>
    <source>
        <strain evidence="15 16">XDB06</strain>
    </source>
</reference>